<feature type="non-terminal residue" evidence="3">
    <location>
        <position position="1"/>
    </location>
</feature>
<dbReference type="EMBL" id="BGPR01052872">
    <property type="protein sequence ID" value="GBO29698.1"/>
    <property type="molecule type" value="Genomic_DNA"/>
</dbReference>
<organism evidence="3 4">
    <name type="scientific">Araneus ventricosus</name>
    <name type="common">Orbweaver spider</name>
    <name type="synonym">Epeira ventricosa</name>
    <dbReference type="NCBI Taxonomy" id="182803"/>
    <lineage>
        <taxon>Eukaryota</taxon>
        <taxon>Metazoa</taxon>
        <taxon>Ecdysozoa</taxon>
        <taxon>Arthropoda</taxon>
        <taxon>Chelicerata</taxon>
        <taxon>Arachnida</taxon>
        <taxon>Araneae</taxon>
        <taxon>Araneomorphae</taxon>
        <taxon>Entelegynae</taxon>
        <taxon>Araneoidea</taxon>
        <taxon>Araneidae</taxon>
        <taxon>Araneus</taxon>
    </lineage>
</organism>
<dbReference type="AlphaFoldDB" id="A0A4Y2VZD0"/>
<evidence type="ECO:0000256" key="1">
    <source>
        <dbReference type="ARBA" id="ARBA00022741"/>
    </source>
</evidence>
<sequence length="93" mass="10713">AKSKLETVKVVVRCRPMSEKECSANYQKVVKLYPDRGGIEVQMKSLNTKYFTFDAVYDGGTNGNGFSVFADFIEAPLKKWILKWKDWFHIAED</sequence>
<evidence type="ECO:0008006" key="5">
    <source>
        <dbReference type="Google" id="ProtNLM"/>
    </source>
</evidence>
<dbReference type="InterPro" id="IPR027417">
    <property type="entry name" value="P-loop_NTPase"/>
</dbReference>
<keyword evidence="4" id="KW-1185">Reference proteome</keyword>
<dbReference type="OrthoDB" id="3176171at2759"/>
<keyword evidence="1" id="KW-0547">Nucleotide-binding</keyword>
<dbReference type="Gene3D" id="3.40.850.10">
    <property type="entry name" value="Kinesin motor domain"/>
    <property type="match status" value="1"/>
</dbReference>
<reference evidence="3 4" key="1">
    <citation type="journal article" date="2019" name="Sci. Rep.">
        <title>Orb-weaving spider Araneus ventricosus genome elucidates the spidroin gene catalogue.</title>
        <authorList>
            <person name="Kono N."/>
            <person name="Nakamura H."/>
            <person name="Ohtoshi R."/>
            <person name="Moran D.A.P."/>
            <person name="Shinohara A."/>
            <person name="Yoshida Y."/>
            <person name="Fujiwara M."/>
            <person name="Mori M."/>
            <person name="Tomita M."/>
            <person name="Arakawa K."/>
        </authorList>
    </citation>
    <scope>NUCLEOTIDE SEQUENCE [LARGE SCALE GENOMIC DNA]</scope>
</reference>
<gene>
    <name evidence="3" type="ORF">AVEN_211215_1</name>
</gene>
<proteinExistence type="predicted"/>
<comment type="caution">
    <text evidence="3">The sequence shown here is derived from an EMBL/GenBank/DDBJ whole genome shotgun (WGS) entry which is preliminary data.</text>
</comment>
<keyword evidence="2" id="KW-0067">ATP-binding</keyword>
<dbReference type="InterPro" id="IPR036961">
    <property type="entry name" value="Kinesin_motor_dom_sf"/>
</dbReference>
<protein>
    <recommendedName>
        <fullName evidence="5">Kinesin motor domain-containing protein</fullName>
    </recommendedName>
</protein>
<evidence type="ECO:0000313" key="3">
    <source>
        <dbReference type="EMBL" id="GBO29698.1"/>
    </source>
</evidence>
<dbReference type="SUPFAM" id="SSF52540">
    <property type="entry name" value="P-loop containing nucleoside triphosphate hydrolases"/>
    <property type="match status" value="1"/>
</dbReference>
<name>A0A4Y2VZD0_ARAVE</name>
<accession>A0A4Y2VZD0</accession>
<dbReference type="Proteomes" id="UP000499080">
    <property type="component" value="Unassembled WGS sequence"/>
</dbReference>
<evidence type="ECO:0000256" key="2">
    <source>
        <dbReference type="ARBA" id="ARBA00022840"/>
    </source>
</evidence>
<evidence type="ECO:0000313" key="4">
    <source>
        <dbReference type="Proteomes" id="UP000499080"/>
    </source>
</evidence>
<dbReference type="GO" id="GO:0005524">
    <property type="term" value="F:ATP binding"/>
    <property type="evidence" value="ECO:0007669"/>
    <property type="project" value="UniProtKB-KW"/>
</dbReference>